<dbReference type="Proteomes" id="UP000094757">
    <property type="component" value="Chromosome"/>
</dbReference>
<evidence type="ECO:0000313" key="4">
    <source>
        <dbReference type="Proteomes" id="UP000094757"/>
    </source>
</evidence>
<dbReference type="InterPro" id="IPR029052">
    <property type="entry name" value="Metallo-depent_PP-like"/>
</dbReference>
<dbReference type="RefSeq" id="WP_022513805.1">
    <property type="nucleotide sequence ID" value="NZ_CP017037.1"/>
</dbReference>
<proteinExistence type="predicted"/>
<dbReference type="SUPFAM" id="SSF56300">
    <property type="entry name" value="Metallo-dependent phosphatases"/>
    <property type="match status" value="1"/>
</dbReference>
<dbReference type="InterPro" id="IPR050535">
    <property type="entry name" value="DNA_Repair-Maintenance_Comp"/>
</dbReference>
<dbReference type="GO" id="GO:0016787">
    <property type="term" value="F:hydrolase activity"/>
    <property type="evidence" value="ECO:0007669"/>
    <property type="project" value="UniProtKB-KW"/>
</dbReference>
<keyword evidence="1" id="KW-0378">Hydrolase</keyword>
<evidence type="ECO:0000259" key="2">
    <source>
        <dbReference type="Pfam" id="PF00149"/>
    </source>
</evidence>
<dbReference type="PIRSF" id="PIRSF033091">
    <property type="entry name" value="Pesterase_YhaO"/>
    <property type="match status" value="1"/>
</dbReference>
<dbReference type="Pfam" id="PF00149">
    <property type="entry name" value="Metallophos"/>
    <property type="match status" value="1"/>
</dbReference>
<organism evidence="3 4">
    <name type="scientific">Dialister pneumosintes</name>
    <dbReference type="NCBI Taxonomy" id="39950"/>
    <lineage>
        <taxon>Bacteria</taxon>
        <taxon>Bacillati</taxon>
        <taxon>Bacillota</taxon>
        <taxon>Negativicutes</taxon>
        <taxon>Veillonellales</taxon>
        <taxon>Veillonellaceae</taxon>
        <taxon>Dialister</taxon>
    </lineage>
</organism>
<dbReference type="InterPro" id="IPR041796">
    <property type="entry name" value="Mre11_N"/>
</dbReference>
<protein>
    <submittedName>
        <fullName evidence="3">Serine/threonine protein phosphatase</fullName>
    </submittedName>
</protein>
<name>A0A1B3WDT5_9FIRM</name>
<dbReference type="AlphaFoldDB" id="A0A1B3WDT5"/>
<sequence>MGKHFSFVHCADLHLGEPFEGLRSGVVGPWTEAIGKATFKAFERVVDIALEKRANAILISGDIYNSNHHSLAAQMAFGRELYRAAQAGIQVFIVHGNHDAEDAWKADIPLPESVHVFASDKVSSVPLLINGEKVATIYGISYKTMHNKENVAKEFHKQADDVFAIGMLHTEVGNAESPYAPCTIDDLVSSGIDYWALGHVHTKQIVKEKPYIVYPGNTQGLSSREQGARGCYFVDVGAFGTVNMEFIDTDAIRWMDMTIDISSIKNQEELIGLVLKERASFKELTERPDIVRLILIGRGPLHKIISSEEGREYILQAINAKEQFRYIFAYFSQIIDRTKPVLDLEERRKLPDILADYLHSYDAVAKLPDIEKIKVLKEVLAETAEFKKMPELMNYISEEMIKESFSGAENEGAERISLEDIDENY</sequence>
<reference evidence="4" key="1">
    <citation type="submission" date="2016-08" db="EMBL/GenBank/DDBJ databases">
        <authorList>
            <person name="Holder M.E."/>
            <person name="Ajami N.J."/>
            <person name="Petrosino J.F."/>
        </authorList>
    </citation>
    <scope>NUCLEOTIDE SEQUENCE [LARGE SCALE GENOMIC DNA]</scope>
    <source>
        <strain evidence="4">F0677</strain>
    </source>
</reference>
<dbReference type="STRING" id="39950.BCB69_03595"/>
<evidence type="ECO:0000313" key="3">
    <source>
        <dbReference type="EMBL" id="AOH39128.1"/>
    </source>
</evidence>
<dbReference type="InterPro" id="IPR004843">
    <property type="entry name" value="Calcineurin-like_PHP"/>
</dbReference>
<feature type="domain" description="Calcineurin-like phosphoesterase" evidence="2">
    <location>
        <begin position="6"/>
        <end position="202"/>
    </location>
</feature>
<accession>A0A1B3WDT5</accession>
<dbReference type="PANTHER" id="PTHR30337:SF7">
    <property type="entry name" value="PHOSPHOESTERASE"/>
    <property type="match status" value="1"/>
</dbReference>
<gene>
    <name evidence="3" type="ORF">BCB69_03595</name>
</gene>
<dbReference type="EMBL" id="CP017037">
    <property type="protein sequence ID" value="AOH39128.1"/>
    <property type="molecule type" value="Genomic_DNA"/>
</dbReference>
<dbReference type="InterPro" id="IPR014576">
    <property type="entry name" value="Pesterase_YhaO"/>
</dbReference>
<evidence type="ECO:0000256" key="1">
    <source>
        <dbReference type="ARBA" id="ARBA00022801"/>
    </source>
</evidence>
<dbReference type="KEGG" id="dpn:BCB69_03595"/>
<dbReference type="Gene3D" id="3.60.21.10">
    <property type="match status" value="1"/>
</dbReference>
<dbReference type="PANTHER" id="PTHR30337">
    <property type="entry name" value="COMPONENT OF ATP-DEPENDENT DSDNA EXONUCLEASE"/>
    <property type="match status" value="1"/>
</dbReference>
<dbReference type="CDD" id="cd00840">
    <property type="entry name" value="MPP_Mre11_N"/>
    <property type="match status" value="1"/>
</dbReference>